<sequence length="236" mass="27408">MCDRVELMPPRKDPSVTGEIYHIINRGVASMPIFVNGRHYNRFLEAMLYYQHAAPPLRYSYFSRLPQSAKVEKLSQLKQTKNYLVEIICYCLMPNHFHLLLKQVSDNGISEFIRKFSESYAHYFNTKNKRIGPLFQGRFKSVRVETEEQLLHVSRYIHLNPYSAGIVKSITELKKYPHSSLPEYLGSAENNLCQKDLVLSYFKGNSGYEDFVSGQADYQRELARIKNLLLEEPEAG</sequence>
<dbReference type="InterPro" id="IPR036515">
    <property type="entry name" value="Transposase_17_sf"/>
</dbReference>
<evidence type="ECO:0000313" key="3">
    <source>
        <dbReference type="Proteomes" id="UP000033860"/>
    </source>
</evidence>
<dbReference type="PANTHER" id="PTHR34322:SF2">
    <property type="entry name" value="TRANSPOSASE IS200-LIKE DOMAIN-CONTAINING PROTEIN"/>
    <property type="match status" value="1"/>
</dbReference>
<protein>
    <recommendedName>
        <fullName evidence="1">Transposase IS200-like domain-containing protein</fullName>
    </recommendedName>
</protein>
<dbReference type="Pfam" id="PF01797">
    <property type="entry name" value="Y1_Tnp"/>
    <property type="match status" value="1"/>
</dbReference>
<gene>
    <name evidence="2" type="ORF">UX85_C0001G0220</name>
</gene>
<dbReference type="AlphaFoldDB" id="A0A0G1RY20"/>
<dbReference type="PATRIC" id="fig|1618371.3.peg.222"/>
<dbReference type="SUPFAM" id="SSF143422">
    <property type="entry name" value="Transposase IS200-like"/>
    <property type="match status" value="1"/>
</dbReference>
<dbReference type="Gene3D" id="3.30.70.1290">
    <property type="entry name" value="Transposase IS200-like"/>
    <property type="match status" value="1"/>
</dbReference>
<dbReference type="SMART" id="SM01321">
    <property type="entry name" value="Y1_Tnp"/>
    <property type="match status" value="1"/>
</dbReference>
<dbReference type="GO" id="GO:0006313">
    <property type="term" value="P:DNA transposition"/>
    <property type="evidence" value="ECO:0007669"/>
    <property type="project" value="InterPro"/>
</dbReference>
<comment type="caution">
    <text evidence="2">The sequence shown here is derived from an EMBL/GenBank/DDBJ whole genome shotgun (WGS) entry which is preliminary data.</text>
</comment>
<dbReference type="InterPro" id="IPR002686">
    <property type="entry name" value="Transposase_17"/>
</dbReference>
<evidence type="ECO:0000259" key="1">
    <source>
        <dbReference type="SMART" id="SM01321"/>
    </source>
</evidence>
<name>A0A0G1RY20_9BACT</name>
<proteinExistence type="predicted"/>
<dbReference type="PANTHER" id="PTHR34322">
    <property type="entry name" value="TRANSPOSASE, Y1_TNP DOMAIN-CONTAINING"/>
    <property type="match status" value="1"/>
</dbReference>
<accession>A0A0G1RY20</accession>
<reference evidence="2 3" key="1">
    <citation type="journal article" date="2015" name="Nature">
        <title>rRNA introns, odd ribosomes, and small enigmatic genomes across a large radiation of phyla.</title>
        <authorList>
            <person name="Brown C.T."/>
            <person name="Hug L.A."/>
            <person name="Thomas B.C."/>
            <person name="Sharon I."/>
            <person name="Castelle C.J."/>
            <person name="Singh A."/>
            <person name="Wilkins M.J."/>
            <person name="Williams K.H."/>
            <person name="Banfield J.F."/>
        </authorList>
    </citation>
    <scope>NUCLEOTIDE SEQUENCE [LARGE SCALE GENOMIC DNA]</scope>
</reference>
<dbReference type="Proteomes" id="UP000033860">
    <property type="component" value="Unassembled WGS sequence"/>
</dbReference>
<organism evidence="2 3">
    <name type="scientific">Candidatus Beckwithbacteria bacterium GW2011_GWB1_47_15</name>
    <dbReference type="NCBI Taxonomy" id="1618371"/>
    <lineage>
        <taxon>Bacteria</taxon>
        <taxon>Candidatus Beckwithiibacteriota</taxon>
    </lineage>
</organism>
<dbReference type="GO" id="GO:0003677">
    <property type="term" value="F:DNA binding"/>
    <property type="evidence" value="ECO:0007669"/>
    <property type="project" value="InterPro"/>
</dbReference>
<feature type="domain" description="Transposase IS200-like" evidence="1">
    <location>
        <begin position="16"/>
        <end position="160"/>
    </location>
</feature>
<evidence type="ECO:0000313" key="2">
    <source>
        <dbReference type="EMBL" id="KKU62006.1"/>
    </source>
</evidence>
<dbReference type="EMBL" id="LCNT01000001">
    <property type="protein sequence ID" value="KKU62006.1"/>
    <property type="molecule type" value="Genomic_DNA"/>
</dbReference>
<dbReference type="GO" id="GO:0004803">
    <property type="term" value="F:transposase activity"/>
    <property type="evidence" value="ECO:0007669"/>
    <property type="project" value="InterPro"/>
</dbReference>